<dbReference type="GO" id="GO:0030527">
    <property type="term" value="F:structural constituent of chromatin"/>
    <property type="evidence" value="ECO:0007669"/>
    <property type="project" value="InterPro"/>
</dbReference>
<organism evidence="2">
    <name type="scientific">Medioppia subpectinata</name>
    <dbReference type="NCBI Taxonomy" id="1979941"/>
    <lineage>
        <taxon>Eukaryota</taxon>
        <taxon>Metazoa</taxon>
        <taxon>Ecdysozoa</taxon>
        <taxon>Arthropoda</taxon>
        <taxon>Chelicerata</taxon>
        <taxon>Arachnida</taxon>
        <taxon>Acari</taxon>
        <taxon>Acariformes</taxon>
        <taxon>Sarcoptiformes</taxon>
        <taxon>Oribatida</taxon>
        <taxon>Brachypylina</taxon>
        <taxon>Oppioidea</taxon>
        <taxon>Oppiidae</taxon>
        <taxon>Medioppia</taxon>
    </lineage>
</organism>
<name>A0A7R9L581_9ACAR</name>
<comment type="similarity">
    <text evidence="1">Belongs to the histone H2B family.</text>
</comment>
<evidence type="ECO:0000313" key="2">
    <source>
        <dbReference type="EMBL" id="CAD7635187.1"/>
    </source>
</evidence>
<dbReference type="SUPFAM" id="SSF47113">
    <property type="entry name" value="Histone-fold"/>
    <property type="match status" value="1"/>
</dbReference>
<dbReference type="InterPro" id="IPR000558">
    <property type="entry name" value="Histone_H2B"/>
</dbReference>
<gene>
    <name evidence="2" type="ORF">OSB1V03_LOCUS15579</name>
</gene>
<dbReference type="CDD" id="cd22910">
    <property type="entry name" value="HFD_H2B"/>
    <property type="match status" value="1"/>
</dbReference>
<dbReference type="Gene3D" id="3.30.200.20">
    <property type="entry name" value="Phosphorylase Kinase, domain 1"/>
    <property type="match status" value="1"/>
</dbReference>
<feature type="non-terminal residue" evidence="2">
    <location>
        <position position="1"/>
    </location>
</feature>
<evidence type="ECO:0000256" key="1">
    <source>
        <dbReference type="ARBA" id="ARBA00006846"/>
    </source>
</evidence>
<protein>
    <recommendedName>
        <fullName evidence="4">Choline/ethanolamine kinase</fullName>
    </recommendedName>
</protein>
<dbReference type="Proteomes" id="UP000759131">
    <property type="component" value="Unassembled WGS sequence"/>
</dbReference>
<dbReference type="InterPro" id="IPR009072">
    <property type="entry name" value="Histone-fold"/>
</dbReference>
<dbReference type="GO" id="GO:0000786">
    <property type="term" value="C:nucleosome"/>
    <property type="evidence" value="ECO:0007669"/>
    <property type="project" value="InterPro"/>
</dbReference>
<dbReference type="GO" id="GO:0046982">
    <property type="term" value="F:protein heterodimerization activity"/>
    <property type="evidence" value="ECO:0007669"/>
    <property type="project" value="InterPro"/>
</dbReference>
<sequence length="299" mass="33977">MDVKSEVNKRIIECTKGVLKGDQPIDINETCLQLCHKYLAGIWSQLTFDDIRITRITGGATNQIYLCQIIDTKRSSAEEIEPIEVIIRLNGFKYDFKNFDPKNPRFNDGIITNLVSESGLGPQLYGLDPSGQLLRYYKHRRFEIKDFKDNDLMDKLAKSLARLHGLKAPIPRHKDWLLRIANEASRLAHYNKRSTITSREIQTAVRLLLPGESAKHAVSEGTKAVTKYTSIGATGAGRQRQDAFKLGLRVDVSTITEWFREMQCLSDECIDNSFNQMIRFVNALAVIFTTTIHIKIKAC</sequence>
<dbReference type="OrthoDB" id="3649325at2759"/>
<proteinExistence type="inferred from homology"/>
<dbReference type="Gene3D" id="1.10.20.10">
    <property type="entry name" value="Histone, subunit A"/>
    <property type="match status" value="1"/>
</dbReference>
<dbReference type="EMBL" id="OC870795">
    <property type="protein sequence ID" value="CAD7635187.1"/>
    <property type="molecule type" value="Genomic_DNA"/>
</dbReference>
<dbReference type="PANTHER" id="PTHR23428">
    <property type="entry name" value="HISTONE H2B"/>
    <property type="match status" value="1"/>
</dbReference>
<dbReference type="EMBL" id="CAJPIZ010016220">
    <property type="protein sequence ID" value="CAG2115617.1"/>
    <property type="molecule type" value="Genomic_DNA"/>
</dbReference>
<dbReference type="InterPro" id="IPR011009">
    <property type="entry name" value="Kinase-like_dom_sf"/>
</dbReference>
<dbReference type="Pfam" id="PF01633">
    <property type="entry name" value="Choline_kinase"/>
    <property type="match status" value="1"/>
</dbReference>
<dbReference type="SUPFAM" id="SSF56112">
    <property type="entry name" value="Protein kinase-like (PK-like)"/>
    <property type="match status" value="1"/>
</dbReference>
<dbReference type="GO" id="GO:0003677">
    <property type="term" value="F:DNA binding"/>
    <property type="evidence" value="ECO:0007669"/>
    <property type="project" value="InterPro"/>
</dbReference>
<dbReference type="AlphaFoldDB" id="A0A7R9L581"/>
<dbReference type="SMART" id="SM00427">
    <property type="entry name" value="H2B"/>
    <property type="match status" value="1"/>
</dbReference>
<reference evidence="2" key="1">
    <citation type="submission" date="2020-11" db="EMBL/GenBank/DDBJ databases">
        <authorList>
            <person name="Tran Van P."/>
        </authorList>
    </citation>
    <scope>NUCLEOTIDE SEQUENCE</scope>
</reference>
<evidence type="ECO:0008006" key="4">
    <source>
        <dbReference type="Google" id="ProtNLM"/>
    </source>
</evidence>
<accession>A0A7R9L581</accession>
<evidence type="ECO:0000313" key="3">
    <source>
        <dbReference type="Proteomes" id="UP000759131"/>
    </source>
</evidence>
<keyword evidence="3" id="KW-1185">Reference proteome</keyword>